<sequence>MYILDHTLALRCISSSISENTGKMLFQSIFTTAVLFVASTIALPTDLESRQSATTCGSTSYTAAQVRSAVSAGYGDYQAGRTYGSNSYPHKYNNYEGFDFPVAGPYEEFPLKTSGVFTGGSPGADRVIFNTKGVWAGTVTHTGASGNDFVGCTGTS</sequence>
<protein>
    <recommendedName>
        <fullName evidence="2">ribonuclease T1</fullName>
        <ecNumber evidence="2">4.6.1.24</ecNumber>
    </recommendedName>
</protein>
<dbReference type="SUPFAM" id="SSF53933">
    <property type="entry name" value="Microbial ribonucleases"/>
    <property type="match status" value="1"/>
</dbReference>
<evidence type="ECO:0000256" key="4">
    <source>
        <dbReference type="ARBA" id="ARBA00022759"/>
    </source>
</evidence>
<gene>
    <name evidence="9" type="ORF">D6D10_01552</name>
</gene>
<proteinExistence type="inferred from homology"/>
<keyword evidence="7" id="KW-0456">Lyase</keyword>
<dbReference type="GO" id="GO:0046589">
    <property type="term" value="F:ribonuclease T1 activity"/>
    <property type="evidence" value="ECO:0007669"/>
    <property type="project" value="UniProtKB-EC"/>
</dbReference>
<dbReference type="PANTHER" id="PTHR42104">
    <property type="entry name" value="EXTRACELLULAR GUANYL-SPECIFIC RIBONUCLEASE RNTA (AFU_ORTHOLOGUE AFUA_4G03230)"/>
    <property type="match status" value="1"/>
</dbReference>
<evidence type="ECO:0000256" key="7">
    <source>
        <dbReference type="ARBA" id="ARBA00023239"/>
    </source>
</evidence>
<evidence type="ECO:0000256" key="6">
    <source>
        <dbReference type="ARBA" id="ARBA00023157"/>
    </source>
</evidence>
<evidence type="ECO:0000256" key="2">
    <source>
        <dbReference type="ARBA" id="ARBA00012549"/>
    </source>
</evidence>
<evidence type="ECO:0000256" key="5">
    <source>
        <dbReference type="ARBA" id="ARBA00022801"/>
    </source>
</evidence>
<comment type="catalytic activity">
    <reaction evidence="8">
        <text>[RNA] containing guanosine + H2O = an [RNA fragment]-3'-guanosine-3'-phosphate + a 5'-hydroxy-ribonucleotide-3'-[RNA fragment].</text>
        <dbReference type="EC" id="4.6.1.24"/>
    </reaction>
</comment>
<dbReference type="InterPro" id="IPR016191">
    <property type="entry name" value="Ribonuclease/ribotoxin"/>
</dbReference>
<dbReference type="AlphaFoldDB" id="A0A4S9F5Q8"/>
<reference evidence="9 10" key="1">
    <citation type="submission" date="2018-10" db="EMBL/GenBank/DDBJ databases">
        <title>Fifty Aureobasidium pullulans genomes reveal a recombining polyextremotolerant generalist.</title>
        <authorList>
            <person name="Gostincar C."/>
            <person name="Turk M."/>
            <person name="Zajc J."/>
            <person name="Gunde-Cimerman N."/>
        </authorList>
    </citation>
    <scope>NUCLEOTIDE SEQUENCE [LARGE SCALE GENOMIC DNA]</scope>
    <source>
        <strain evidence="9 10">EXF-9785</strain>
    </source>
</reference>
<dbReference type="EMBL" id="QZAV01000016">
    <property type="protein sequence ID" value="THX42881.1"/>
    <property type="molecule type" value="Genomic_DNA"/>
</dbReference>
<dbReference type="InterPro" id="IPR000026">
    <property type="entry name" value="N1-like"/>
</dbReference>
<evidence type="ECO:0000256" key="8">
    <source>
        <dbReference type="ARBA" id="ARBA00034015"/>
    </source>
</evidence>
<keyword evidence="5" id="KW-0378">Hydrolase</keyword>
<dbReference type="EC" id="4.6.1.24" evidence="2"/>
<organism evidence="9 10">
    <name type="scientific">Aureobasidium pullulans</name>
    <name type="common">Black yeast</name>
    <name type="synonym">Pullularia pullulans</name>
    <dbReference type="NCBI Taxonomy" id="5580"/>
    <lineage>
        <taxon>Eukaryota</taxon>
        <taxon>Fungi</taxon>
        <taxon>Dikarya</taxon>
        <taxon>Ascomycota</taxon>
        <taxon>Pezizomycotina</taxon>
        <taxon>Dothideomycetes</taxon>
        <taxon>Dothideomycetidae</taxon>
        <taxon>Dothideales</taxon>
        <taxon>Saccotheciaceae</taxon>
        <taxon>Aureobasidium</taxon>
    </lineage>
</organism>
<comment type="similarity">
    <text evidence="1">Belongs to the ribonuclease N1/T1 family.</text>
</comment>
<evidence type="ECO:0000256" key="3">
    <source>
        <dbReference type="ARBA" id="ARBA00022722"/>
    </source>
</evidence>
<name>A0A4S9F5Q8_AURPU</name>
<dbReference type="PANTHER" id="PTHR42104:SF1">
    <property type="entry name" value="EXTRACELLULAR GUANYL-SPECIFIC RIBONUCLEASE RNTA (AFU_ORTHOLOGUE AFUA_4G03230)"/>
    <property type="match status" value="1"/>
</dbReference>
<evidence type="ECO:0000256" key="1">
    <source>
        <dbReference type="ARBA" id="ARBA00009006"/>
    </source>
</evidence>
<accession>A0A4S9F5Q8</accession>
<keyword evidence="3" id="KW-0540">Nuclease</keyword>
<evidence type="ECO:0000313" key="9">
    <source>
        <dbReference type="EMBL" id="THX42881.1"/>
    </source>
</evidence>
<dbReference type="CDD" id="cd00606">
    <property type="entry name" value="fungal_RNase"/>
    <property type="match status" value="1"/>
</dbReference>
<dbReference type="GO" id="GO:0016787">
    <property type="term" value="F:hydrolase activity"/>
    <property type="evidence" value="ECO:0007669"/>
    <property type="project" value="UniProtKB-KW"/>
</dbReference>
<dbReference type="Pfam" id="PF00545">
    <property type="entry name" value="Ribonuclease"/>
    <property type="match status" value="1"/>
</dbReference>
<dbReference type="Proteomes" id="UP000308953">
    <property type="component" value="Unassembled WGS sequence"/>
</dbReference>
<evidence type="ECO:0000313" key="10">
    <source>
        <dbReference type="Proteomes" id="UP000308953"/>
    </source>
</evidence>
<dbReference type="Gene3D" id="3.10.450.30">
    <property type="entry name" value="Microbial ribonucleases"/>
    <property type="match status" value="1"/>
</dbReference>
<dbReference type="GO" id="GO:0003723">
    <property type="term" value="F:RNA binding"/>
    <property type="evidence" value="ECO:0007669"/>
    <property type="project" value="InterPro"/>
</dbReference>
<comment type="caution">
    <text evidence="9">The sequence shown here is derived from an EMBL/GenBank/DDBJ whole genome shotgun (WGS) entry which is preliminary data.</text>
</comment>
<keyword evidence="4" id="KW-0255">Endonuclease</keyword>
<keyword evidence="6" id="KW-1015">Disulfide bond</keyword>